<organism evidence="2 3">
    <name type="scientific">Shewanella surugensis</name>
    <dbReference type="NCBI Taxonomy" id="212020"/>
    <lineage>
        <taxon>Bacteria</taxon>
        <taxon>Pseudomonadati</taxon>
        <taxon>Pseudomonadota</taxon>
        <taxon>Gammaproteobacteria</taxon>
        <taxon>Alteromonadales</taxon>
        <taxon>Shewanellaceae</taxon>
        <taxon>Shewanella</taxon>
    </lineage>
</organism>
<dbReference type="Pfam" id="PF24187">
    <property type="entry name" value="DUF7415"/>
    <property type="match status" value="1"/>
</dbReference>
<evidence type="ECO:0000313" key="2">
    <source>
        <dbReference type="EMBL" id="MCL1127519.1"/>
    </source>
</evidence>
<dbReference type="Proteomes" id="UP001203423">
    <property type="component" value="Unassembled WGS sequence"/>
</dbReference>
<dbReference type="RefSeq" id="WP_248942960.1">
    <property type="nucleotide sequence ID" value="NZ_JAKIKS010000169.1"/>
</dbReference>
<gene>
    <name evidence="2" type="ORF">L2764_24355</name>
</gene>
<evidence type="ECO:0000313" key="3">
    <source>
        <dbReference type="Proteomes" id="UP001203423"/>
    </source>
</evidence>
<feature type="domain" description="DUF7415" evidence="1">
    <location>
        <begin position="7"/>
        <end position="49"/>
    </location>
</feature>
<sequence>MSELKKVDWNQASDLGLIERINTEILHPLGLAMTRNPETGISTYLLVADVQHFEYAAEIESKLKPILSKDEIHRK</sequence>
<name>A0ABT0LIJ1_9GAMM</name>
<dbReference type="EMBL" id="JAKIKS010000169">
    <property type="protein sequence ID" value="MCL1127519.1"/>
    <property type="molecule type" value="Genomic_DNA"/>
</dbReference>
<keyword evidence="3" id="KW-1185">Reference proteome</keyword>
<dbReference type="InterPro" id="IPR055838">
    <property type="entry name" value="DUF7415"/>
</dbReference>
<reference evidence="2 3" key="1">
    <citation type="submission" date="2022-01" db="EMBL/GenBank/DDBJ databases">
        <title>Whole genome-based taxonomy of the Shewanellaceae.</title>
        <authorList>
            <person name="Martin-Rodriguez A.J."/>
        </authorList>
    </citation>
    <scope>NUCLEOTIDE SEQUENCE [LARGE SCALE GENOMIC DNA]</scope>
    <source>
        <strain evidence="2 3">DSM 17177</strain>
    </source>
</reference>
<evidence type="ECO:0000259" key="1">
    <source>
        <dbReference type="Pfam" id="PF24187"/>
    </source>
</evidence>
<accession>A0ABT0LIJ1</accession>
<protein>
    <recommendedName>
        <fullName evidence="1">DUF7415 domain-containing protein</fullName>
    </recommendedName>
</protein>
<comment type="caution">
    <text evidence="2">The sequence shown here is derived from an EMBL/GenBank/DDBJ whole genome shotgun (WGS) entry which is preliminary data.</text>
</comment>
<proteinExistence type="predicted"/>